<protein>
    <submittedName>
        <fullName evidence="1">Uncharacterized protein</fullName>
    </submittedName>
</protein>
<dbReference type="Proteomes" id="UP000528945">
    <property type="component" value="Unassembled WGS sequence"/>
</dbReference>
<keyword evidence="2" id="KW-1185">Reference proteome</keyword>
<comment type="caution">
    <text evidence="1">The sequence shown here is derived from an EMBL/GenBank/DDBJ whole genome shotgun (WGS) entry which is preliminary data.</text>
</comment>
<dbReference type="EMBL" id="JACIDB010000004">
    <property type="protein sequence ID" value="MBB3876125.1"/>
    <property type="molecule type" value="Genomic_DNA"/>
</dbReference>
<sequence>MRVTRTIQINDLTPGELADLFTEFDEYGQAQFFERVWEIAKAWPGAGWCQQSFSIARQASPAAREAIRVLASHLPPEDFAYIAAAQEQSHEA</sequence>
<gene>
    <name evidence="1" type="ORF">GGR47_002371</name>
</gene>
<accession>A0AAW3TXC9</accession>
<dbReference type="AlphaFoldDB" id="A0AAW3TXC9"/>
<reference evidence="1 2" key="1">
    <citation type="submission" date="2020-08" db="EMBL/GenBank/DDBJ databases">
        <title>Genomic Encyclopedia of Type Strains, Phase IV (KMG-IV): sequencing the most valuable type-strain genomes for metagenomic binning, comparative biology and taxonomic classification.</title>
        <authorList>
            <person name="Goeker M."/>
        </authorList>
    </citation>
    <scope>NUCLEOTIDE SEQUENCE [LARGE SCALE GENOMIC DNA]</scope>
    <source>
        <strain evidence="1 2">DSM 15581</strain>
    </source>
</reference>
<dbReference type="RefSeq" id="WP_147035274.1">
    <property type="nucleotide sequence ID" value="NZ_JACIDB010000004.1"/>
</dbReference>
<proteinExistence type="predicted"/>
<evidence type="ECO:0000313" key="2">
    <source>
        <dbReference type="Proteomes" id="UP000528945"/>
    </source>
</evidence>
<name>A0AAW3TXC9_9SPHN</name>
<evidence type="ECO:0000313" key="1">
    <source>
        <dbReference type="EMBL" id="MBB3876125.1"/>
    </source>
</evidence>
<organism evidence="1 2">
    <name type="scientific">Sphingomonas aquatilis</name>
    <dbReference type="NCBI Taxonomy" id="93063"/>
    <lineage>
        <taxon>Bacteria</taxon>
        <taxon>Pseudomonadati</taxon>
        <taxon>Pseudomonadota</taxon>
        <taxon>Alphaproteobacteria</taxon>
        <taxon>Sphingomonadales</taxon>
        <taxon>Sphingomonadaceae</taxon>
        <taxon>Sphingomonas</taxon>
    </lineage>
</organism>